<dbReference type="Proteomes" id="UP000198984">
    <property type="component" value="Unassembled WGS sequence"/>
</dbReference>
<protein>
    <submittedName>
        <fullName evidence="1">Uncharacterized protein</fullName>
    </submittedName>
</protein>
<reference evidence="1 2" key="1">
    <citation type="submission" date="2016-10" db="EMBL/GenBank/DDBJ databases">
        <authorList>
            <person name="de Groot N.N."/>
        </authorList>
    </citation>
    <scope>NUCLEOTIDE SEQUENCE [LARGE SCALE GENOMIC DNA]</scope>
    <source>
        <strain evidence="1 2">DSM 21039</strain>
    </source>
</reference>
<organism evidence="1 2">
    <name type="scientific">Chitinophaga rupis</name>
    <dbReference type="NCBI Taxonomy" id="573321"/>
    <lineage>
        <taxon>Bacteria</taxon>
        <taxon>Pseudomonadati</taxon>
        <taxon>Bacteroidota</taxon>
        <taxon>Chitinophagia</taxon>
        <taxon>Chitinophagales</taxon>
        <taxon>Chitinophagaceae</taxon>
        <taxon>Chitinophaga</taxon>
    </lineage>
</organism>
<evidence type="ECO:0000313" key="2">
    <source>
        <dbReference type="Proteomes" id="UP000198984"/>
    </source>
</evidence>
<gene>
    <name evidence="1" type="ORF">SAMN04488505_101349</name>
</gene>
<evidence type="ECO:0000313" key="1">
    <source>
        <dbReference type="EMBL" id="SEK51862.1"/>
    </source>
</evidence>
<dbReference type="AlphaFoldDB" id="A0A1H7HQS9"/>
<accession>A0A1H7HQS9</accession>
<name>A0A1H7HQS9_9BACT</name>
<sequence>MNEMAGFELWGLEIEYFNLGRNLIKNETRYQSGLQNIVGMARLELATLPINVEMRY</sequence>
<proteinExistence type="predicted"/>
<dbReference type="EMBL" id="FOBB01000001">
    <property type="protein sequence ID" value="SEK51862.1"/>
    <property type="molecule type" value="Genomic_DNA"/>
</dbReference>
<keyword evidence="2" id="KW-1185">Reference proteome</keyword>